<accession>A0ACC3AAF2</accession>
<sequence length="585" mass="66888">MTAPTEHSRIRERHVGSSHCFHVRSSAAQTAFDEVLDNLEQRVTEGLKKECGVISLRETTLQDVLQQVIETRAYYGVSHGSSEILSAIVAFSRRICYYSNIIHLFLDDHPEYAAIAWSVMRLLLRAVPEQESNISILLTALCDVADALPKAELRLVLRPTLKLADTVGRLYAYILEFLSRALDWQEEGKVMHTDHSATTPSTFRYDDIIARTQHDTNIVESLVTTADHAEFMTVHGSLSRPRCLEDMNSKTHIPSGSLSGHVYPAIHISGHANIHLGDQYYHQHDISDRLSFLTSIVEHLRDDMARDRALTPTARMDSSERLTDNQCAQLLGHIPMQCLIDHKATLDTLTFLCNRQKMSSDSKRFPFWMSPKLREWNKSSKSSLVFVKGTFKERLILRKFCIDIIHQLSSSATAVLYVLFDRAQVYTLDEVFKSLIIQALGQDFSAKTGNTISCYKRKFFDAHIEEDFVNLLAEIIEHFQTIFIVVNAEVMRPEIALRCRVALRDLISRLENRNATTRVRILTTSQTPRHSFDRAVDKKVLKIGGVHAEHQHNRIDWSEGHPKRSGNDSDLFLRMKRGRKRICRR</sequence>
<name>A0ACC3AAF2_9EURO</name>
<dbReference type="EMBL" id="JAPDRQ010000053">
    <property type="protein sequence ID" value="KAJ9658266.1"/>
    <property type="molecule type" value="Genomic_DNA"/>
</dbReference>
<evidence type="ECO:0000313" key="1">
    <source>
        <dbReference type="EMBL" id="KAJ9658266.1"/>
    </source>
</evidence>
<proteinExistence type="predicted"/>
<protein>
    <submittedName>
        <fullName evidence="1">Uncharacterized protein</fullName>
    </submittedName>
</protein>
<keyword evidence="2" id="KW-1185">Reference proteome</keyword>
<gene>
    <name evidence="1" type="ORF">H2198_003839</name>
</gene>
<dbReference type="Proteomes" id="UP001172386">
    <property type="component" value="Unassembled WGS sequence"/>
</dbReference>
<comment type="caution">
    <text evidence="1">The sequence shown here is derived from an EMBL/GenBank/DDBJ whole genome shotgun (WGS) entry which is preliminary data.</text>
</comment>
<evidence type="ECO:0000313" key="2">
    <source>
        <dbReference type="Proteomes" id="UP001172386"/>
    </source>
</evidence>
<organism evidence="1 2">
    <name type="scientific">Neophaeococcomyces mojaviensis</name>
    <dbReference type="NCBI Taxonomy" id="3383035"/>
    <lineage>
        <taxon>Eukaryota</taxon>
        <taxon>Fungi</taxon>
        <taxon>Dikarya</taxon>
        <taxon>Ascomycota</taxon>
        <taxon>Pezizomycotina</taxon>
        <taxon>Eurotiomycetes</taxon>
        <taxon>Chaetothyriomycetidae</taxon>
        <taxon>Chaetothyriales</taxon>
        <taxon>Chaetothyriales incertae sedis</taxon>
        <taxon>Neophaeococcomyces</taxon>
    </lineage>
</organism>
<reference evidence="1" key="1">
    <citation type="submission" date="2022-10" db="EMBL/GenBank/DDBJ databases">
        <title>Culturing micro-colonial fungi from biological soil crusts in the Mojave desert and describing Neophaeococcomyces mojavensis, and introducing the new genera and species Taxawa tesnikishii.</title>
        <authorList>
            <person name="Kurbessoian T."/>
            <person name="Stajich J.E."/>
        </authorList>
    </citation>
    <scope>NUCLEOTIDE SEQUENCE</scope>
    <source>
        <strain evidence="1">JES_112</strain>
    </source>
</reference>